<evidence type="ECO:0000256" key="1">
    <source>
        <dbReference type="ARBA" id="ARBA00012528"/>
    </source>
</evidence>
<dbReference type="PANTHER" id="PTHR45138">
    <property type="entry name" value="REGULATORY COMPONENTS OF SENSORY TRANSDUCTION SYSTEM"/>
    <property type="match status" value="1"/>
</dbReference>
<dbReference type="GO" id="GO:0043709">
    <property type="term" value="P:cell adhesion involved in single-species biofilm formation"/>
    <property type="evidence" value="ECO:0007669"/>
    <property type="project" value="TreeGrafter"/>
</dbReference>
<dbReference type="PANTHER" id="PTHR45138:SF9">
    <property type="entry name" value="DIGUANYLATE CYCLASE DGCM-RELATED"/>
    <property type="match status" value="1"/>
</dbReference>
<dbReference type="GO" id="GO:0052621">
    <property type="term" value="F:diguanylate cyclase activity"/>
    <property type="evidence" value="ECO:0007669"/>
    <property type="project" value="UniProtKB-EC"/>
</dbReference>
<organism evidence="4 5">
    <name type="scientific">Maridesulfovibrio hydrothermalis AM13 = DSM 14728</name>
    <dbReference type="NCBI Taxonomy" id="1121451"/>
    <lineage>
        <taxon>Bacteria</taxon>
        <taxon>Pseudomonadati</taxon>
        <taxon>Thermodesulfobacteriota</taxon>
        <taxon>Desulfovibrionia</taxon>
        <taxon>Desulfovibrionales</taxon>
        <taxon>Desulfovibrionaceae</taxon>
        <taxon>Maridesulfovibrio</taxon>
    </lineage>
</organism>
<dbReference type="EMBL" id="FO203522">
    <property type="protein sequence ID" value="CCO23306.1"/>
    <property type="molecule type" value="Genomic_DNA"/>
</dbReference>
<dbReference type="STRING" id="1121451.DESAM_21025"/>
<dbReference type="FunFam" id="3.30.70.270:FF:000001">
    <property type="entry name" value="Diguanylate cyclase domain protein"/>
    <property type="match status" value="1"/>
</dbReference>
<protein>
    <recommendedName>
        <fullName evidence="1">diguanylate cyclase</fullName>
        <ecNumber evidence="1">2.7.7.65</ecNumber>
    </recommendedName>
</protein>
<dbReference type="InterPro" id="IPR050469">
    <property type="entry name" value="Diguanylate_Cyclase"/>
</dbReference>
<dbReference type="CDD" id="cd01949">
    <property type="entry name" value="GGDEF"/>
    <property type="match status" value="1"/>
</dbReference>
<keyword evidence="5" id="KW-1185">Reference proteome</keyword>
<dbReference type="InterPro" id="IPR029787">
    <property type="entry name" value="Nucleotide_cyclase"/>
</dbReference>
<dbReference type="AlphaFoldDB" id="L0RCJ8"/>
<accession>L0RCJ8</accession>
<dbReference type="GO" id="GO:0005886">
    <property type="term" value="C:plasma membrane"/>
    <property type="evidence" value="ECO:0007669"/>
    <property type="project" value="TreeGrafter"/>
</dbReference>
<dbReference type="InterPro" id="IPR003018">
    <property type="entry name" value="GAF"/>
</dbReference>
<dbReference type="InterPro" id="IPR000160">
    <property type="entry name" value="GGDEF_dom"/>
</dbReference>
<evidence type="ECO:0000313" key="5">
    <source>
        <dbReference type="Proteomes" id="UP000010808"/>
    </source>
</evidence>
<dbReference type="KEGG" id="dhy:DESAM_21025"/>
<dbReference type="SUPFAM" id="SSF55073">
    <property type="entry name" value="Nucleotide cyclase"/>
    <property type="match status" value="1"/>
</dbReference>
<evidence type="ECO:0000313" key="4">
    <source>
        <dbReference type="EMBL" id="CCO23306.1"/>
    </source>
</evidence>
<comment type="catalytic activity">
    <reaction evidence="2">
        <text>2 GTP = 3',3'-c-di-GMP + 2 diphosphate</text>
        <dbReference type="Rhea" id="RHEA:24898"/>
        <dbReference type="ChEBI" id="CHEBI:33019"/>
        <dbReference type="ChEBI" id="CHEBI:37565"/>
        <dbReference type="ChEBI" id="CHEBI:58805"/>
        <dbReference type="EC" id="2.7.7.65"/>
    </reaction>
</comment>
<dbReference type="GO" id="GO:1902201">
    <property type="term" value="P:negative regulation of bacterial-type flagellum-dependent cell motility"/>
    <property type="evidence" value="ECO:0007669"/>
    <property type="project" value="TreeGrafter"/>
</dbReference>
<feature type="domain" description="GGDEF" evidence="3">
    <location>
        <begin position="199"/>
        <end position="334"/>
    </location>
</feature>
<dbReference type="Gene3D" id="3.30.450.40">
    <property type="match status" value="1"/>
</dbReference>
<dbReference type="Pfam" id="PF00990">
    <property type="entry name" value="GGDEF"/>
    <property type="match status" value="1"/>
</dbReference>
<dbReference type="Proteomes" id="UP000010808">
    <property type="component" value="Chromosome"/>
</dbReference>
<dbReference type="PROSITE" id="PS50887">
    <property type="entry name" value="GGDEF"/>
    <property type="match status" value="1"/>
</dbReference>
<reference evidence="4 5" key="1">
    <citation type="submission" date="2012-10" db="EMBL/GenBank/DDBJ databases">
        <authorList>
            <person name="Genoscope - CEA"/>
        </authorList>
    </citation>
    <scope>NUCLEOTIDE SEQUENCE [LARGE SCALE GENOMIC DNA]</scope>
    <source>
        <strain evidence="5">AM13 / DSM 14728</strain>
    </source>
</reference>
<evidence type="ECO:0000256" key="2">
    <source>
        <dbReference type="ARBA" id="ARBA00034247"/>
    </source>
</evidence>
<gene>
    <name evidence="4" type="ORF">DESAM_21025</name>
</gene>
<dbReference type="Gene3D" id="3.30.70.270">
    <property type="match status" value="1"/>
</dbReference>
<dbReference type="InterPro" id="IPR029016">
    <property type="entry name" value="GAF-like_dom_sf"/>
</dbReference>
<dbReference type="SUPFAM" id="SSF55781">
    <property type="entry name" value="GAF domain-like"/>
    <property type="match status" value="1"/>
</dbReference>
<sequence length="334" mass="37383">MIDKFDFDATLLTTNFATRLLAMEVDKDVLIDRTLEAFCDLGSCQNATLMMYDDHRQLKGVAASVKGRRFTINEEIPLTDAMTEAADSLRPVVRPVCNDTEFPLPAKSCASKNTCLCVPLVGSRDLIRGFVTLYRDKSSPWEIAELFQLGIISTVAAVSFENSKLFRQTIEDSLTGLYMRRYLFIRLSEEVQRVKRRHGDLSVIMLDIDHFKLVNDTYGHAAGDKVLKAVADVLHKSSRKGVDIPCRYGGEEFAVLMPGSKKEEAEIVAERIRRACEENIISASDCHIKVTLSSGVASIDECDPQSGDELLRRADKRLYRAKESGRNMIVCIDS</sequence>
<dbReference type="NCBIfam" id="TIGR00254">
    <property type="entry name" value="GGDEF"/>
    <property type="match status" value="1"/>
</dbReference>
<dbReference type="eggNOG" id="COG3706">
    <property type="taxonomic scope" value="Bacteria"/>
</dbReference>
<dbReference type="InterPro" id="IPR043128">
    <property type="entry name" value="Rev_trsase/Diguanyl_cyclase"/>
</dbReference>
<dbReference type="HOGENOM" id="CLU_000445_11_24_7"/>
<evidence type="ECO:0000259" key="3">
    <source>
        <dbReference type="PROSITE" id="PS50887"/>
    </source>
</evidence>
<proteinExistence type="predicted"/>
<dbReference type="Pfam" id="PF13185">
    <property type="entry name" value="GAF_2"/>
    <property type="match status" value="1"/>
</dbReference>
<name>L0RCJ8_9BACT</name>
<dbReference type="PATRIC" id="fig|1121451.3.peg.1282"/>
<dbReference type="SMART" id="SM00267">
    <property type="entry name" value="GGDEF"/>
    <property type="match status" value="1"/>
</dbReference>
<dbReference type="EC" id="2.7.7.65" evidence="1"/>